<accession>A0A1Z4MX20</accession>
<dbReference type="Proteomes" id="UP000218785">
    <property type="component" value="Chromosome"/>
</dbReference>
<sequence>MLAGTTLYNNFLANVKIHLIVQNEQKNHTFLVKKVTNVSIVRC</sequence>
<name>A0A1Z4MX20_9CYAN</name>
<dbReference type="KEGG" id="ttq:NIES37_19380"/>
<evidence type="ECO:0000313" key="2">
    <source>
        <dbReference type="Proteomes" id="UP000218785"/>
    </source>
</evidence>
<dbReference type="AlphaFoldDB" id="A0A1Z4MX20"/>
<proteinExistence type="predicted"/>
<organism evidence="1 2">
    <name type="scientific">Tolypothrix tenuis PCC 7101</name>
    <dbReference type="NCBI Taxonomy" id="231146"/>
    <lineage>
        <taxon>Bacteria</taxon>
        <taxon>Bacillati</taxon>
        <taxon>Cyanobacteriota</taxon>
        <taxon>Cyanophyceae</taxon>
        <taxon>Nostocales</taxon>
        <taxon>Tolypothrichaceae</taxon>
        <taxon>Tolypothrix</taxon>
    </lineage>
</organism>
<keyword evidence="2" id="KW-1185">Reference proteome</keyword>
<evidence type="ECO:0000313" key="1">
    <source>
        <dbReference type="EMBL" id="BAY97990.1"/>
    </source>
</evidence>
<reference evidence="1 2" key="1">
    <citation type="submission" date="2017-06" db="EMBL/GenBank/DDBJ databases">
        <title>Genome sequencing of cyanobaciteial culture collection at National Institute for Environmental Studies (NIES).</title>
        <authorList>
            <person name="Hirose Y."/>
            <person name="Shimura Y."/>
            <person name="Fujisawa T."/>
            <person name="Nakamura Y."/>
            <person name="Kawachi M."/>
        </authorList>
    </citation>
    <scope>NUCLEOTIDE SEQUENCE [LARGE SCALE GENOMIC DNA]</scope>
    <source>
        <strain evidence="1 2">NIES-37</strain>
    </source>
</reference>
<dbReference type="EMBL" id="AP018248">
    <property type="protein sequence ID" value="BAY97990.1"/>
    <property type="molecule type" value="Genomic_DNA"/>
</dbReference>
<gene>
    <name evidence="1" type="ORF">NIES37_19380</name>
</gene>
<protein>
    <submittedName>
        <fullName evidence="1">Uncharacterized protein</fullName>
    </submittedName>
</protein>